<name>A0A1G9Z7W9_ALLAB</name>
<proteinExistence type="predicted"/>
<organism evidence="1 2">
    <name type="scientific">Allokutzneria albata</name>
    <name type="common">Kibdelosporangium albatum</name>
    <dbReference type="NCBI Taxonomy" id="211114"/>
    <lineage>
        <taxon>Bacteria</taxon>
        <taxon>Bacillati</taxon>
        <taxon>Actinomycetota</taxon>
        <taxon>Actinomycetes</taxon>
        <taxon>Pseudonocardiales</taxon>
        <taxon>Pseudonocardiaceae</taxon>
        <taxon>Allokutzneria</taxon>
    </lineage>
</organism>
<reference evidence="1 2" key="1">
    <citation type="submission" date="2016-10" db="EMBL/GenBank/DDBJ databases">
        <authorList>
            <person name="de Groot N.N."/>
        </authorList>
    </citation>
    <scope>NUCLEOTIDE SEQUENCE [LARGE SCALE GENOMIC DNA]</scope>
    <source>
        <strain evidence="1 2">DSM 44149</strain>
    </source>
</reference>
<sequence>MCLPVYWTRGIGYELNTGMTSTFNGHWKFTSNKGFEKVTEDLPTNKFMTVTAGKKHYSDIRFCAEALSKDGKGYRRVVKVCGGGPGK</sequence>
<dbReference type="AlphaFoldDB" id="A0A1G9Z7W9"/>
<gene>
    <name evidence="1" type="ORF">SAMN04489726_5329</name>
</gene>
<dbReference type="EMBL" id="LT629701">
    <property type="protein sequence ID" value="SDN17449.1"/>
    <property type="molecule type" value="Genomic_DNA"/>
</dbReference>
<protein>
    <submittedName>
        <fullName evidence="1">Uncharacterized protein</fullName>
    </submittedName>
</protein>
<evidence type="ECO:0000313" key="1">
    <source>
        <dbReference type="EMBL" id="SDN17449.1"/>
    </source>
</evidence>
<dbReference type="Proteomes" id="UP000183376">
    <property type="component" value="Chromosome I"/>
</dbReference>
<keyword evidence="2" id="KW-1185">Reference proteome</keyword>
<dbReference type="RefSeq" id="WP_030427222.1">
    <property type="nucleotide sequence ID" value="NZ_JOEF01000002.1"/>
</dbReference>
<evidence type="ECO:0000313" key="2">
    <source>
        <dbReference type="Proteomes" id="UP000183376"/>
    </source>
</evidence>
<accession>A0A1G9Z7W9</accession>